<sequence length="169" mass="18167">MSDSSEPHFVPMDPAPPPVMLLLAHTDLHVGPIRPALLHKNLDGKVVKLALATAASASANHTYPPAPSPAVLIAAPSGLSRSLLADFEEWKEGPEVARTVNETVKSLAKEHLDTTKSFSSQKEAKLQIIYQAATKAHPLLEAYADNWPVRCLDSKDKSTSTGDDDSHSE</sequence>
<dbReference type="EMBL" id="DF840822">
    <property type="protein sequence ID" value="GAT45140.1"/>
    <property type="molecule type" value="Genomic_DNA"/>
</dbReference>
<dbReference type="Proteomes" id="UP000815677">
    <property type="component" value="Unassembled WGS sequence"/>
</dbReference>
<accession>A0ABQ0L1V2</accession>
<evidence type="ECO:0000313" key="1">
    <source>
        <dbReference type="EMBL" id="GAT45140.1"/>
    </source>
</evidence>
<keyword evidence="2" id="KW-1185">Reference proteome</keyword>
<name>A0ABQ0L1V2_MYCCL</name>
<evidence type="ECO:0000313" key="2">
    <source>
        <dbReference type="Proteomes" id="UP000815677"/>
    </source>
</evidence>
<reference evidence="1" key="1">
    <citation type="submission" date="2014-09" db="EMBL/GenBank/DDBJ databases">
        <title>Genome sequence of the luminous mushroom Mycena chlorophos for searching fungal bioluminescence genes.</title>
        <authorList>
            <person name="Tanaka Y."/>
            <person name="Kasuga D."/>
            <person name="Oba Y."/>
            <person name="Hase S."/>
            <person name="Sato K."/>
            <person name="Oba Y."/>
            <person name="Sakakibara Y."/>
        </authorList>
    </citation>
    <scope>NUCLEOTIDE SEQUENCE</scope>
</reference>
<organism evidence="1 2">
    <name type="scientific">Mycena chlorophos</name>
    <name type="common">Agaric fungus</name>
    <name type="synonym">Agaricus chlorophos</name>
    <dbReference type="NCBI Taxonomy" id="658473"/>
    <lineage>
        <taxon>Eukaryota</taxon>
        <taxon>Fungi</taxon>
        <taxon>Dikarya</taxon>
        <taxon>Basidiomycota</taxon>
        <taxon>Agaricomycotina</taxon>
        <taxon>Agaricomycetes</taxon>
        <taxon>Agaricomycetidae</taxon>
        <taxon>Agaricales</taxon>
        <taxon>Marasmiineae</taxon>
        <taxon>Mycenaceae</taxon>
        <taxon>Mycena</taxon>
    </lineage>
</organism>
<gene>
    <name evidence="1" type="ORF">MCHLO_02731</name>
</gene>
<protein>
    <submittedName>
        <fullName evidence="1">Uncharacterized protein</fullName>
    </submittedName>
</protein>
<proteinExistence type="predicted"/>